<keyword evidence="3" id="KW-1185">Reference proteome</keyword>
<feature type="transmembrane region" description="Helical" evidence="1">
    <location>
        <begin position="31"/>
        <end position="52"/>
    </location>
</feature>
<gene>
    <name evidence="2" type="ORF">FF38_01639</name>
</gene>
<dbReference type="AlphaFoldDB" id="A0A0L0BZC1"/>
<dbReference type="EMBL" id="JRES01001207">
    <property type="protein sequence ID" value="KNC24589.1"/>
    <property type="molecule type" value="Genomic_DNA"/>
</dbReference>
<reference evidence="2 3" key="1">
    <citation type="journal article" date="2015" name="Nat. Commun.">
        <title>Lucilia cuprina genome unlocks parasitic fly biology to underpin future interventions.</title>
        <authorList>
            <person name="Anstead C.A."/>
            <person name="Korhonen P.K."/>
            <person name="Young N.D."/>
            <person name="Hall R.S."/>
            <person name="Jex A.R."/>
            <person name="Murali S.C."/>
            <person name="Hughes D.S."/>
            <person name="Lee S.F."/>
            <person name="Perry T."/>
            <person name="Stroehlein A.J."/>
            <person name="Ansell B.R."/>
            <person name="Breugelmans B."/>
            <person name="Hofmann A."/>
            <person name="Qu J."/>
            <person name="Dugan S."/>
            <person name="Lee S.L."/>
            <person name="Chao H."/>
            <person name="Dinh H."/>
            <person name="Han Y."/>
            <person name="Doddapaneni H.V."/>
            <person name="Worley K.C."/>
            <person name="Muzny D.M."/>
            <person name="Ioannidis P."/>
            <person name="Waterhouse R.M."/>
            <person name="Zdobnov E.M."/>
            <person name="James P.J."/>
            <person name="Bagnall N.H."/>
            <person name="Kotze A.C."/>
            <person name="Gibbs R.A."/>
            <person name="Richards S."/>
            <person name="Batterham P."/>
            <person name="Gasser R.B."/>
        </authorList>
    </citation>
    <scope>NUCLEOTIDE SEQUENCE [LARGE SCALE GENOMIC DNA]</scope>
    <source>
        <strain evidence="2 3">LS</strain>
        <tissue evidence="2">Full body</tissue>
    </source>
</reference>
<protein>
    <submittedName>
        <fullName evidence="2">Uncharacterized protein</fullName>
    </submittedName>
</protein>
<name>A0A0L0BZC1_LUCCU</name>
<accession>A0A0L0BZC1</accession>
<comment type="caution">
    <text evidence="2">The sequence shown here is derived from an EMBL/GenBank/DDBJ whole genome shotgun (WGS) entry which is preliminary data.</text>
</comment>
<dbReference type="Proteomes" id="UP000037069">
    <property type="component" value="Unassembled WGS sequence"/>
</dbReference>
<evidence type="ECO:0000313" key="3">
    <source>
        <dbReference type="Proteomes" id="UP000037069"/>
    </source>
</evidence>
<evidence type="ECO:0000313" key="2">
    <source>
        <dbReference type="EMBL" id="KNC24589.1"/>
    </source>
</evidence>
<keyword evidence="1" id="KW-0812">Transmembrane</keyword>
<keyword evidence="1" id="KW-1133">Transmembrane helix</keyword>
<proteinExistence type="predicted"/>
<keyword evidence="1" id="KW-0472">Membrane</keyword>
<sequence length="247" mass="27191">MAQIYFNLNLQNEAIEINLNVTDIYCAIKNYCIYLLLLIYTFILTANTYQLYPNSNQKQSIVYLKAIKEIIIGYMVLRYSDVPKYINPIRCAYSERFKVQLSRKSSFLEPEYNIYPKVNIYDSFTLPTISTITSFTTKTTRLARLSWLACLTSITTAASKTATATIATTTPKTAATTTTWLTRLAAKSTGTALTTIATTLSAKATTLTAKATTLTTTEAATLTASKSSTLTTTLSPITATRSSTTST</sequence>
<organism evidence="2 3">
    <name type="scientific">Lucilia cuprina</name>
    <name type="common">Green bottle fly</name>
    <name type="synonym">Australian sheep blowfly</name>
    <dbReference type="NCBI Taxonomy" id="7375"/>
    <lineage>
        <taxon>Eukaryota</taxon>
        <taxon>Metazoa</taxon>
        <taxon>Ecdysozoa</taxon>
        <taxon>Arthropoda</taxon>
        <taxon>Hexapoda</taxon>
        <taxon>Insecta</taxon>
        <taxon>Pterygota</taxon>
        <taxon>Neoptera</taxon>
        <taxon>Endopterygota</taxon>
        <taxon>Diptera</taxon>
        <taxon>Brachycera</taxon>
        <taxon>Muscomorpha</taxon>
        <taxon>Oestroidea</taxon>
        <taxon>Calliphoridae</taxon>
        <taxon>Luciliinae</taxon>
        <taxon>Lucilia</taxon>
    </lineage>
</organism>
<evidence type="ECO:0000256" key="1">
    <source>
        <dbReference type="SAM" id="Phobius"/>
    </source>
</evidence>